<dbReference type="InterPro" id="IPR036866">
    <property type="entry name" value="RibonucZ/Hydroxyglut_hydro"/>
</dbReference>
<reference evidence="2" key="2">
    <citation type="submission" date="2014-06" db="EMBL/GenBank/DDBJ databases">
        <authorList>
            <person name="Aslett M."/>
        </authorList>
    </citation>
    <scope>NUCLEOTIDE SEQUENCE</scope>
</reference>
<sequence length="157" mass="17243">MKAAYYLLTNKPSEDVWPLPSNAQLDTNLPVVKPVFGPPFTDFDSDCGLTMRCRRTQTLSPHALESVVHVSGRQCGGTRERSVTVRFGLSTLLRSTGRASLWGSWTFVGPTHRAWFGGDTGYCEAFRDIGEKYGPIDVAAIPIGAYTPRSTCSQKLI</sequence>
<dbReference type="GO" id="GO:0070291">
    <property type="term" value="P:N-acylethanolamine metabolic process"/>
    <property type="evidence" value="ECO:0007669"/>
    <property type="project" value="TreeGrafter"/>
</dbReference>
<dbReference type="WBParaSite" id="EgrG_000124500">
    <property type="protein sequence ID" value="EgrG_000124500"/>
    <property type="gene ID" value="EgrG_000124500"/>
</dbReference>
<gene>
    <name evidence="2" type="ORF">EgrG_000124500</name>
</gene>
<organism evidence="2">
    <name type="scientific">Echinococcus granulosus</name>
    <name type="common">Hydatid tapeworm</name>
    <dbReference type="NCBI Taxonomy" id="6210"/>
    <lineage>
        <taxon>Eukaryota</taxon>
        <taxon>Metazoa</taxon>
        <taxon>Spiralia</taxon>
        <taxon>Lophotrochozoa</taxon>
        <taxon>Platyhelminthes</taxon>
        <taxon>Cestoda</taxon>
        <taxon>Eucestoda</taxon>
        <taxon>Cyclophyllidea</taxon>
        <taxon>Taeniidae</taxon>
        <taxon>Echinococcus</taxon>
        <taxon>Echinococcus granulosus group</taxon>
    </lineage>
</organism>
<dbReference type="GO" id="GO:0070290">
    <property type="term" value="F:N-acylphosphatidylethanolamine-specific phospholipase D activity"/>
    <property type="evidence" value="ECO:0007669"/>
    <property type="project" value="TreeGrafter"/>
</dbReference>
<evidence type="ECO:0000259" key="1">
    <source>
        <dbReference type="Pfam" id="PF12706"/>
    </source>
</evidence>
<evidence type="ECO:0000313" key="2">
    <source>
        <dbReference type="EMBL" id="CDS21741.1"/>
    </source>
</evidence>
<accession>A0A068WPN8</accession>
<dbReference type="Gene3D" id="3.60.15.10">
    <property type="entry name" value="Ribonuclease Z/Hydroxyacylglutathione hydrolase-like"/>
    <property type="match status" value="1"/>
</dbReference>
<protein>
    <submittedName>
        <fullName evidence="2 4">N acyl phosphatidylethanolamine hydrolyzing</fullName>
    </submittedName>
</protein>
<dbReference type="OrthoDB" id="332863at2759"/>
<reference evidence="2 3" key="1">
    <citation type="journal article" date="2013" name="Nature">
        <title>The genomes of four tapeworm species reveal adaptations to parasitism.</title>
        <authorList>
            <person name="Tsai I.J."/>
            <person name="Zarowiecki M."/>
            <person name="Holroyd N."/>
            <person name="Garciarrubio A."/>
            <person name="Sanchez-Flores A."/>
            <person name="Brooks K.L."/>
            <person name="Tracey A."/>
            <person name="Bobes R.J."/>
            <person name="Fragoso G."/>
            <person name="Sciutto E."/>
            <person name="Aslett M."/>
            <person name="Beasley H."/>
            <person name="Bennett H.M."/>
            <person name="Cai J."/>
            <person name="Camicia F."/>
            <person name="Clark R."/>
            <person name="Cucher M."/>
            <person name="De Silva N."/>
            <person name="Day T.A."/>
            <person name="Deplazes P."/>
            <person name="Estrada K."/>
            <person name="Fernandez C."/>
            <person name="Holland P.W."/>
            <person name="Hou J."/>
            <person name="Hu S."/>
            <person name="Huckvale T."/>
            <person name="Hung S.S."/>
            <person name="Kamenetzky L."/>
            <person name="Keane J.A."/>
            <person name="Kiss F."/>
            <person name="Koziol U."/>
            <person name="Lambert O."/>
            <person name="Liu K."/>
            <person name="Luo X."/>
            <person name="Luo Y."/>
            <person name="Macchiaroli N."/>
            <person name="Nichol S."/>
            <person name="Paps J."/>
            <person name="Parkinson J."/>
            <person name="Pouchkina-Stantcheva N."/>
            <person name="Riddiford N."/>
            <person name="Rosenzvit M."/>
            <person name="Salinas G."/>
            <person name="Wasmuth J.D."/>
            <person name="Zamanian M."/>
            <person name="Zheng Y."/>
            <person name="Cai X."/>
            <person name="Soberon X."/>
            <person name="Olson P.D."/>
            <person name="Laclette J.P."/>
            <person name="Brehm K."/>
            <person name="Berriman M."/>
            <person name="Garciarrubio A."/>
            <person name="Bobes R.J."/>
            <person name="Fragoso G."/>
            <person name="Sanchez-Flores A."/>
            <person name="Estrada K."/>
            <person name="Cevallos M.A."/>
            <person name="Morett E."/>
            <person name="Gonzalez V."/>
            <person name="Portillo T."/>
            <person name="Ochoa-Leyva A."/>
            <person name="Jose M.V."/>
            <person name="Sciutto E."/>
            <person name="Landa A."/>
            <person name="Jimenez L."/>
            <person name="Valdes V."/>
            <person name="Carrero J.C."/>
            <person name="Larralde C."/>
            <person name="Morales-Montor J."/>
            <person name="Limon-Lason J."/>
            <person name="Soberon X."/>
            <person name="Laclette J.P."/>
        </authorList>
    </citation>
    <scope>NUCLEOTIDE SEQUENCE [LARGE SCALE GENOMIC DNA]</scope>
</reference>
<dbReference type="EMBL" id="LK028584">
    <property type="protein sequence ID" value="CDS21741.1"/>
    <property type="molecule type" value="Genomic_DNA"/>
</dbReference>
<dbReference type="GO" id="GO:0005737">
    <property type="term" value="C:cytoplasm"/>
    <property type="evidence" value="ECO:0007669"/>
    <property type="project" value="TreeGrafter"/>
</dbReference>
<proteinExistence type="predicted"/>
<dbReference type="AlphaFoldDB" id="A0A068WPN8"/>
<dbReference type="Pfam" id="PF12706">
    <property type="entry name" value="Lactamase_B_2"/>
    <property type="match status" value="1"/>
</dbReference>
<reference evidence="4" key="3">
    <citation type="submission" date="2020-10" db="UniProtKB">
        <authorList>
            <consortium name="WormBaseParasite"/>
        </authorList>
    </citation>
    <scope>IDENTIFICATION</scope>
</reference>
<dbReference type="PANTHER" id="PTHR15032:SF4">
    <property type="entry name" value="N-ACYL-PHOSPHATIDYLETHANOLAMINE-HYDROLYZING PHOSPHOLIPASE D"/>
    <property type="match status" value="1"/>
</dbReference>
<evidence type="ECO:0000313" key="3">
    <source>
        <dbReference type="Proteomes" id="UP000492820"/>
    </source>
</evidence>
<dbReference type="InterPro" id="IPR001279">
    <property type="entry name" value="Metallo-B-lactamas"/>
</dbReference>
<dbReference type="PANTHER" id="PTHR15032">
    <property type="entry name" value="N-ACYL-PHOSPHATIDYLETHANOLAMINE-HYDROLYZING PHOSPHOLIPASE D"/>
    <property type="match status" value="1"/>
</dbReference>
<feature type="domain" description="Metallo-beta-lactamase" evidence="1">
    <location>
        <begin position="94"/>
        <end position="150"/>
    </location>
</feature>
<evidence type="ECO:0000313" key="4">
    <source>
        <dbReference type="WBParaSite" id="EgrG_000124500"/>
    </source>
</evidence>
<name>A0A068WPN8_ECHGR</name>
<dbReference type="GO" id="GO:0070292">
    <property type="term" value="P:N-acylphosphatidylethanolamine metabolic process"/>
    <property type="evidence" value="ECO:0007669"/>
    <property type="project" value="TreeGrafter"/>
</dbReference>
<dbReference type="Proteomes" id="UP000492820">
    <property type="component" value="Unassembled WGS sequence"/>
</dbReference>